<evidence type="ECO:0000313" key="7">
    <source>
        <dbReference type="Proteomes" id="UP001230156"/>
    </source>
</evidence>
<feature type="domain" description="Metalloprotease TldD/E N-terminal" evidence="3">
    <location>
        <begin position="28"/>
        <end position="92"/>
    </location>
</feature>
<sequence length="449" mass="47475">MPDSANADFPTLLESAVKFAKAAGADAADAVIGRNLSLSVGERLGKLEKLQRSEDQDLGLRVFIGRKQAIVSTSDFTRSALDELAQRAVAMAKVVPEDPFCGLADPSEIDRHPPQLEILDPKEPSEAELIALVREAEAAARAVKGVTNSEGAEAGWGRSEMAMLASNGFYGGYAQSHSGVSVAVLAGEGTGMERDYDYSSAVFFSDLKSAAALGTSAGERAVRRLNPRKVATEKVPIVLDPRVSSSMIGHVLGAINGGSIARGTSFLKDKMGEQIFAAGIDIIEDPHRARGLRSMPFDGEGLPTQRRALVENGVLKTWILDLRSARQLGLKSTGNAHRGASSPPSPGAANVHMPAGSISRDTLLKAIPRGFYVTEMMGSAVNGVTGDYSRGATGFWIENGELAYPVSEVTIAGNLKDMFKAITLADDLEFRYGINAPTLRIDGMTLAGA</sequence>
<dbReference type="InterPro" id="IPR002510">
    <property type="entry name" value="Metalloprtase-TldD/E_N"/>
</dbReference>
<dbReference type="Proteomes" id="UP001230156">
    <property type="component" value="Unassembled WGS sequence"/>
</dbReference>
<protein>
    <submittedName>
        <fullName evidence="6">Metallopeptidase TldD-related protein</fullName>
    </submittedName>
</protein>
<dbReference type="PANTHER" id="PTHR43421">
    <property type="entry name" value="METALLOPROTEASE PMBA"/>
    <property type="match status" value="1"/>
</dbReference>
<evidence type="ECO:0000313" key="6">
    <source>
        <dbReference type="EMBL" id="MDQ7249206.1"/>
    </source>
</evidence>
<name>A0ABU0YQF9_9PROT</name>
<dbReference type="Pfam" id="PF19290">
    <property type="entry name" value="PmbA_TldD_2nd"/>
    <property type="match status" value="1"/>
</dbReference>
<dbReference type="Pfam" id="PF19289">
    <property type="entry name" value="PmbA_TldD_3rd"/>
    <property type="match status" value="1"/>
</dbReference>
<dbReference type="EMBL" id="JAUYVI010000005">
    <property type="protein sequence ID" value="MDQ7249206.1"/>
    <property type="molecule type" value="Genomic_DNA"/>
</dbReference>
<comment type="similarity">
    <text evidence="1">Belongs to the peptidase U62 family.</text>
</comment>
<evidence type="ECO:0000256" key="1">
    <source>
        <dbReference type="ARBA" id="ARBA00005836"/>
    </source>
</evidence>
<dbReference type="Pfam" id="PF01523">
    <property type="entry name" value="PmbA_TldD_1st"/>
    <property type="match status" value="1"/>
</dbReference>
<dbReference type="InterPro" id="IPR035068">
    <property type="entry name" value="TldD/PmbA_N"/>
</dbReference>
<evidence type="ECO:0000259" key="5">
    <source>
        <dbReference type="Pfam" id="PF19290"/>
    </source>
</evidence>
<dbReference type="InterPro" id="IPR036059">
    <property type="entry name" value="TldD/PmbA_sf"/>
</dbReference>
<feature type="domain" description="Metalloprotease TldD/E C-terminal" evidence="4">
    <location>
        <begin position="232"/>
        <end position="448"/>
    </location>
</feature>
<dbReference type="Gene3D" id="3.30.2290.10">
    <property type="entry name" value="PmbA/TldD superfamily"/>
    <property type="match status" value="1"/>
</dbReference>
<dbReference type="InterPro" id="IPR045570">
    <property type="entry name" value="Metalloprtase-TldD/E_cen_dom"/>
</dbReference>
<feature type="domain" description="Metalloprotease TldD/E central" evidence="5">
    <location>
        <begin position="120"/>
        <end position="225"/>
    </location>
</feature>
<organism evidence="6 7">
    <name type="scientific">Dongia sedimenti</name>
    <dbReference type="NCBI Taxonomy" id="3064282"/>
    <lineage>
        <taxon>Bacteria</taxon>
        <taxon>Pseudomonadati</taxon>
        <taxon>Pseudomonadota</taxon>
        <taxon>Alphaproteobacteria</taxon>
        <taxon>Rhodospirillales</taxon>
        <taxon>Dongiaceae</taxon>
        <taxon>Dongia</taxon>
    </lineage>
</organism>
<evidence type="ECO:0000256" key="2">
    <source>
        <dbReference type="SAM" id="MobiDB-lite"/>
    </source>
</evidence>
<reference evidence="7" key="1">
    <citation type="submission" date="2023-08" db="EMBL/GenBank/DDBJ databases">
        <title>Rhodospirillaceae gen. nov., a novel taxon isolated from the Yangtze River Yuezi River estuary sludge.</title>
        <authorList>
            <person name="Ruan L."/>
        </authorList>
    </citation>
    <scope>NUCLEOTIDE SEQUENCE [LARGE SCALE GENOMIC DNA]</scope>
    <source>
        <strain evidence="7">R-7</strain>
    </source>
</reference>
<proteinExistence type="inferred from homology"/>
<dbReference type="SUPFAM" id="SSF111283">
    <property type="entry name" value="Putative modulator of DNA gyrase, PmbA/TldD"/>
    <property type="match status" value="1"/>
</dbReference>
<accession>A0ABU0YQF9</accession>
<keyword evidence="7" id="KW-1185">Reference proteome</keyword>
<dbReference type="InterPro" id="IPR045569">
    <property type="entry name" value="Metalloprtase-TldD/E_C"/>
</dbReference>
<gene>
    <name evidence="6" type="ORF">Q8A70_16075</name>
</gene>
<comment type="caution">
    <text evidence="6">The sequence shown here is derived from an EMBL/GenBank/DDBJ whole genome shotgun (WGS) entry which is preliminary data.</text>
</comment>
<dbReference type="RefSeq" id="WP_379956939.1">
    <property type="nucleotide sequence ID" value="NZ_JAUYVI010000005.1"/>
</dbReference>
<evidence type="ECO:0000259" key="4">
    <source>
        <dbReference type="Pfam" id="PF19289"/>
    </source>
</evidence>
<dbReference type="PANTHER" id="PTHR43421:SF1">
    <property type="entry name" value="METALLOPROTEASE PMBA"/>
    <property type="match status" value="1"/>
</dbReference>
<evidence type="ECO:0000259" key="3">
    <source>
        <dbReference type="Pfam" id="PF01523"/>
    </source>
</evidence>
<feature type="region of interest" description="Disordered" evidence="2">
    <location>
        <begin position="333"/>
        <end position="353"/>
    </location>
</feature>
<dbReference type="InterPro" id="IPR047657">
    <property type="entry name" value="PmbA"/>
</dbReference>